<dbReference type="AlphaFoldDB" id="Q6LHC4"/>
<evidence type="ECO:0000259" key="1">
    <source>
        <dbReference type="Pfam" id="PF12684"/>
    </source>
</evidence>
<dbReference type="STRING" id="298386.PBPRB1440"/>
<dbReference type="EMBL" id="CR378679">
    <property type="protein sequence ID" value="CAG23306.1"/>
    <property type="molecule type" value="Genomic_DNA"/>
</dbReference>
<name>Q6LHC4_PHOPR</name>
<dbReference type="eggNOG" id="COG1074">
    <property type="taxonomic scope" value="Bacteria"/>
</dbReference>
<dbReference type="HOGENOM" id="CLU_070063_1_0_6"/>
<dbReference type="KEGG" id="ppr:PBPRB1440"/>
<sequence length="226" mass="25588">MVLEPHKTALEFVISPEINKRTKAGKEQLELFKETNKGKTVVSQETWDKCAAMCDSVFSNPESAYWFSNGRPEVSVFWHDSETGLDLKCRHDWLRDDNIIVDLKSTEDASEAGFARSVAKYRYFVQHAFYSESVKANRFIFVAVEKTPPYAVSCYELDDLAIAAGKLLALQDMASIKSARESGNWRSYVEGTKRLSLPPYAFSSMGLDPKILGNQRKPQIFKGRNP</sequence>
<dbReference type="InterPro" id="IPR024432">
    <property type="entry name" value="Put_RecE_PDDEXK-like_dom"/>
</dbReference>
<reference evidence="3" key="1">
    <citation type="journal article" date="2005" name="Science">
        <title>Life at depth: Photobacterium profundum genome sequence and expression analysis.</title>
        <authorList>
            <person name="Vezzi A."/>
            <person name="Campanaro S."/>
            <person name="D'Angelo M."/>
            <person name="Simonato F."/>
            <person name="Vitulo N."/>
            <person name="Lauro F.M."/>
            <person name="Cestaro A."/>
            <person name="Malacrida G."/>
            <person name="Simionati B."/>
            <person name="Cannata N."/>
            <person name="Romualdi C."/>
            <person name="Bartlett D.H."/>
            <person name="Valle G."/>
        </authorList>
    </citation>
    <scope>NUCLEOTIDE SEQUENCE [LARGE SCALE GENOMIC DNA]</scope>
    <source>
        <strain evidence="3">ATCC BAA-1253 / SS9</strain>
    </source>
</reference>
<feature type="domain" description="Putative exodeoxyribonuclease 8 PDDEXK-like" evidence="1">
    <location>
        <begin position="3"/>
        <end position="185"/>
    </location>
</feature>
<dbReference type="InterPro" id="IPR011604">
    <property type="entry name" value="PDDEXK-like_dom_sf"/>
</dbReference>
<dbReference type="Gene3D" id="3.90.320.10">
    <property type="match status" value="1"/>
</dbReference>
<keyword evidence="3" id="KW-1185">Reference proteome</keyword>
<evidence type="ECO:0000313" key="3">
    <source>
        <dbReference type="Proteomes" id="UP000000593"/>
    </source>
</evidence>
<protein>
    <recommendedName>
        <fullName evidence="1">Putative exodeoxyribonuclease 8 PDDEXK-like domain-containing protein</fullName>
    </recommendedName>
</protein>
<proteinExistence type="predicted"/>
<dbReference type="Pfam" id="PF12684">
    <property type="entry name" value="DUF3799"/>
    <property type="match status" value="1"/>
</dbReference>
<gene>
    <name evidence="2" type="ordered locus">PBPRB1440</name>
</gene>
<dbReference type="Proteomes" id="UP000000593">
    <property type="component" value="Chromosome 2"/>
</dbReference>
<accession>Q6LHC4</accession>
<organism evidence="2 3">
    <name type="scientific">Photobacterium profundum (strain SS9)</name>
    <dbReference type="NCBI Taxonomy" id="298386"/>
    <lineage>
        <taxon>Bacteria</taxon>
        <taxon>Pseudomonadati</taxon>
        <taxon>Pseudomonadota</taxon>
        <taxon>Gammaproteobacteria</taxon>
        <taxon>Vibrionales</taxon>
        <taxon>Vibrionaceae</taxon>
        <taxon>Photobacterium</taxon>
    </lineage>
</organism>
<evidence type="ECO:0000313" key="2">
    <source>
        <dbReference type="EMBL" id="CAG23306.1"/>
    </source>
</evidence>